<keyword evidence="5 9" id="KW-1133">Transmembrane helix</keyword>
<dbReference type="InterPro" id="IPR007829">
    <property type="entry name" value="TM2"/>
</dbReference>
<feature type="compositionally biased region" description="Polar residues" evidence="8">
    <location>
        <begin position="24"/>
        <end position="54"/>
    </location>
</feature>
<evidence type="ECO:0000256" key="10">
    <source>
        <dbReference type="SAM" id="SignalP"/>
    </source>
</evidence>
<name>A0AAV2TWK0_CALDB</name>
<accession>A0AAV2TWK0</accession>
<reference evidence="12" key="1">
    <citation type="submission" date="2024-06" db="EMBL/GenBank/DDBJ databases">
        <authorList>
            <person name="Liu X."/>
            <person name="Lenzi L."/>
            <person name="Haldenby T S."/>
            <person name="Uol C."/>
        </authorList>
    </citation>
    <scope>NUCLEOTIDE SEQUENCE</scope>
</reference>
<feature type="transmembrane region" description="Helical" evidence="9">
    <location>
        <begin position="219"/>
        <end position="238"/>
    </location>
</feature>
<keyword evidence="6 9" id="KW-0472">Membrane</keyword>
<evidence type="ECO:0000256" key="4">
    <source>
        <dbReference type="ARBA" id="ARBA00022729"/>
    </source>
</evidence>
<evidence type="ECO:0000313" key="13">
    <source>
        <dbReference type="Proteomes" id="UP001497525"/>
    </source>
</evidence>
<feature type="chain" id="PRO_5043932080" description="TM2 domain-containing protein" evidence="10">
    <location>
        <begin position="21"/>
        <end position="280"/>
    </location>
</feature>
<evidence type="ECO:0000256" key="6">
    <source>
        <dbReference type="ARBA" id="ARBA00023136"/>
    </source>
</evidence>
<feature type="transmembrane region" description="Helical" evidence="9">
    <location>
        <begin position="250"/>
        <end position="271"/>
    </location>
</feature>
<feature type="domain" description="TM2" evidence="11">
    <location>
        <begin position="216"/>
        <end position="264"/>
    </location>
</feature>
<dbReference type="Proteomes" id="UP001497525">
    <property type="component" value="Unassembled WGS sequence"/>
</dbReference>
<sequence length="280" mass="31381">MHPLGVALVTVAFLADIILPTEVSSPKSSPVERTSSSPTEAPSHSQPQSITNPSADFESSKVDEEIARIHALCPYMFYECPDLPAYCLKCDFNQSCLYGSNVNVSCKPLDGVFCKVPSQTPTEMESHTNHSPVMENLKNLTESHLSHTNYTVTKHSICMYCHQLEDSEVICIGRANCRQPNVPRSFYETLCEPKPYTLCMGRRIFRRMLPCNWSSGKSYLLTLFLSLFFGGFGADRFYLGMWKEGLGKFFSFGGLGIWSVVDFFLILSGYLKPPGDAVYW</sequence>
<evidence type="ECO:0000259" key="11">
    <source>
        <dbReference type="Pfam" id="PF05154"/>
    </source>
</evidence>
<comment type="similarity">
    <text evidence="2">Belongs to the TM2 family.</text>
</comment>
<keyword evidence="7" id="KW-0325">Glycoprotein</keyword>
<dbReference type="PANTHER" id="PTHR21016">
    <property type="entry name" value="BETA-AMYLOID BINDING PROTEIN-RELATED"/>
    <property type="match status" value="1"/>
</dbReference>
<feature type="region of interest" description="Disordered" evidence="8">
    <location>
        <begin position="24"/>
        <end position="57"/>
    </location>
</feature>
<gene>
    <name evidence="12" type="ORF">CDAUBV1_LOCUS15473</name>
</gene>
<evidence type="ECO:0000256" key="1">
    <source>
        <dbReference type="ARBA" id="ARBA00004141"/>
    </source>
</evidence>
<organism evidence="12 13">
    <name type="scientific">Calicophoron daubneyi</name>
    <name type="common">Rumen fluke</name>
    <name type="synonym">Paramphistomum daubneyi</name>
    <dbReference type="NCBI Taxonomy" id="300641"/>
    <lineage>
        <taxon>Eukaryota</taxon>
        <taxon>Metazoa</taxon>
        <taxon>Spiralia</taxon>
        <taxon>Lophotrochozoa</taxon>
        <taxon>Platyhelminthes</taxon>
        <taxon>Trematoda</taxon>
        <taxon>Digenea</taxon>
        <taxon>Plagiorchiida</taxon>
        <taxon>Pronocephalata</taxon>
        <taxon>Paramphistomoidea</taxon>
        <taxon>Paramphistomidae</taxon>
        <taxon>Calicophoron</taxon>
    </lineage>
</organism>
<evidence type="ECO:0000256" key="8">
    <source>
        <dbReference type="SAM" id="MobiDB-lite"/>
    </source>
</evidence>
<evidence type="ECO:0000313" key="12">
    <source>
        <dbReference type="EMBL" id="CAL5140308.1"/>
    </source>
</evidence>
<evidence type="ECO:0000256" key="3">
    <source>
        <dbReference type="ARBA" id="ARBA00022692"/>
    </source>
</evidence>
<comment type="subcellular location">
    <subcellularLocation>
        <location evidence="1">Membrane</location>
        <topology evidence="1">Multi-pass membrane protein</topology>
    </subcellularLocation>
</comment>
<proteinExistence type="inferred from homology"/>
<evidence type="ECO:0000256" key="7">
    <source>
        <dbReference type="ARBA" id="ARBA00023180"/>
    </source>
</evidence>
<comment type="caution">
    <text evidence="12">The sequence shown here is derived from an EMBL/GenBank/DDBJ whole genome shotgun (WGS) entry which is preliminary data.</text>
</comment>
<evidence type="ECO:0000256" key="2">
    <source>
        <dbReference type="ARBA" id="ARBA00008284"/>
    </source>
</evidence>
<dbReference type="EMBL" id="CAXLJL010000711">
    <property type="protein sequence ID" value="CAL5140308.1"/>
    <property type="molecule type" value="Genomic_DNA"/>
</dbReference>
<dbReference type="GO" id="GO:0016020">
    <property type="term" value="C:membrane"/>
    <property type="evidence" value="ECO:0007669"/>
    <property type="project" value="UniProtKB-SubCell"/>
</dbReference>
<evidence type="ECO:0000256" key="5">
    <source>
        <dbReference type="ARBA" id="ARBA00022989"/>
    </source>
</evidence>
<evidence type="ECO:0000256" key="9">
    <source>
        <dbReference type="SAM" id="Phobius"/>
    </source>
</evidence>
<dbReference type="InterPro" id="IPR050932">
    <property type="entry name" value="TM2D1-3-like"/>
</dbReference>
<dbReference type="Pfam" id="PF05154">
    <property type="entry name" value="TM2"/>
    <property type="match status" value="1"/>
</dbReference>
<protein>
    <recommendedName>
        <fullName evidence="11">TM2 domain-containing protein</fullName>
    </recommendedName>
</protein>
<keyword evidence="4 10" id="KW-0732">Signal</keyword>
<keyword evidence="3 9" id="KW-0812">Transmembrane</keyword>
<feature type="signal peptide" evidence="10">
    <location>
        <begin position="1"/>
        <end position="20"/>
    </location>
</feature>
<dbReference type="AlphaFoldDB" id="A0AAV2TWK0"/>
<dbReference type="PANTHER" id="PTHR21016:SF7">
    <property type="entry name" value="TM2 DOMAIN-CONTAINING PROTEIN 3"/>
    <property type="match status" value="1"/>
</dbReference>